<gene>
    <name evidence="2" type="ORF">PoB_005195800</name>
</gene>
<protein>
    <submittedName>
        <fullName evidence="2">Neurofilament medium polypeptide-like</fullName>
    </submittedName>
</protein>
<evidence type="ECO:0000313" key="3">
    <source>
        <dbReference type="Proteomes" id="UP000735302"/>
    </source>
</evidence>
<feature type="region of interest" description="Disordered" evidence="1">
    <location>
        <begin position="1"/>
        <end position="63"/>
    </location>
</feature>
<evidence type="ECO:0000313" key="2">
    <source>
        <dbReference type="EMBL" id="GFO25453.1"/>
    </source>
</evidence>
<feature type="region of interest" description="Disordered" evidence="1">
    <location>
        <begin position="209"/>
        <end position="232"/>
    </location>
</feature>
<dbReference type="AlphaFoldDB" id="A0AAV4C396"/>
<feature type="compositionally biased region" description="Polar residues" evidence="1">
    <location>
        <begin position="143"/>
        <end position="174"/>
    </location>
</feature>
<name>A0AAV4C396_9GAST</name>
<keyword evidence="3" id="KW-1185">Reference proteome</keyword>
<evidence type="ECO:0000256" key="1">
    <source>
        <dbReference type="SAM" id="MobiDB-lite"/>
    </source>
</evidence>
<accession>A0AAV4C396</accession>
<dbReference type="Proteomes" id="UP000735302">
    <property type="component" value="Unassembled WGS sequence"/>
</dbReference>
<proteinExistence type="predicted"/>
<feature type="compositionally biased region" description="Polar residues" evidence="1">
    <location>
        <begin position="17"/>
        <end position="54"/>
    </location>
</feature>
<organism evidence="2 3">
    <name type="scientific">Plakobranchus ocellatus</name>
    <dbReference type="NCBI Taxonomy" id="259542"/>
    <lineage>
        <taxon>Eukaryota</taxon>
        <taxon>Metazoa</taxon>
        <taxon>Spiralia</taxon>
        <taxon>Lophotrochozoa</taxon>
        <taxon>Mollusca</taxon>
        <taxon>Gastropoda</taxon>
        <taxon>Heterobranchia</taxon>
        <taxon>Euthyneura</taxon>
        <taxon>Panpulmonata</taxon>
        <taxon>Sacoglossa</taxon>
        <taxon>Placobranchoidea</taxon>
        <taxon>Plakobranchidae</taxon>
        <taxon>Plakobranchus</taxon>
    </lineage>
</organism>
<comment type="caution">
    <text evidence="2">The sequence shown here is derived from an EMBL/GenBank/DDBJ whole genome shotgun (WGS) entry which is preliminary data.</text>
</comment>
<feature type="compositionally biased region" description="Low complexity" evidence="1">
    <location>
        <begin position="182"/>
        <end position="197"/>
    </location>
</feature>
<sequence length="341" mass="37519">MSQGPVLARGPGGRLRTATTTGSNSNKNYNNTHYSNKSTANTSRSAGQLRSKPQPSGLVGLYVAPGMGDAGSGSGNSENLAPFRYHRSARPGARRQMAIECGLKSLPVNTKWVPAGRNNLAMDMADQGSVTQNQVYLQAPDGNVSSRRGLSGSKVRQTPVTSRPGSQTPRSSSLPGGDQQEHFQLQHPQHHQQQQPQLFAHQHQNYTETVGYPISPSPRPQSKRFTTRLSSAPAAEDEGVGLVRHYKWNSSDQGVRLRRQLSSLSSCRSMKRASEMVSHRLDPMYLMSGSKVPLQNRYGIDEHEMKRLQEMTQIREGLMSDLKKMKFPYGARASKHVVVSL</sequence>
<dbReference type="EMBL" id="BLXT01005746">
    <property type="protein sequence ID" value="GFO25453.1"/>
    <property type="molecule type" value="Genomic_DNA"/>
</dbReference>
<feature type="region of interest" description="Disordered" evidence="1">
    <location>
        <begin position="141"/>
        <end position="197"/>
    </location>
</feature>
<reference evidence="2 3" key="1">
    <citation type="journal article" date="2021" name="Elife">
        <title>Chloroplast acquisition without the gene transfer in kleptoplastic sea slugs, Plakobranchus ocellatus.</title>
        <authorList>
            <person name="Maeda T."/>
            <person name="Takahashi S."/>
            <person name="Yoshida T."/>
            <person name="Shimamura S."/>
            <person name="Takaki Y."/>
            <person name="Nagai Y."/>
            <person name="Toyoda A."/>
            <person name="Suzuki Y."/>
            <person name="Arimoto A."/>
            <person name="Ishii H."/>
            <person name="Satoh N."/>
            <person name="Nishiyama T."/>
            <person name="Hasebe M."/>
            <person name="Maruyama T."/>
            <person name="Minagawa J."/>
            <person name="Obokata J."/>
            <person name="Shigenobu S."/>
        </authorList>
    </citation>
    <scope>NUCLEOTIDE SEQUENCE [LARGE SCALE GENOMIC DNA]</scope>
</reference>